<dbReference type="InterPro" id="IPR007712">
    <property type="entry name" value="RelE/ParE_toxin"/>
</dbReference>
<dbReference type="Proteomes" id="UP000195442">
    <property type="component" value="Unassembled WGS sequence"/>
</dbReference>
<accession>A0A1R4HCY8</accession>
<dbReference type="NCBIfam" id="TIGR02385">
    <property type="entry name" value="RelE_StbE"/>
    <property type="match status" value="1"/>
</dbReference>
<keyword evidence="1" id="KW-1277">Toxin-antitoxin system</keyword>
<dbReference type="Pfam" id="PF15738">
    <property type="entry name" value="YafQ_toxin"/>
    <property type="match status" value="1"/>
</dbReference>
<organism evidence="2 3">
    <name type="scientific">Crenothrix polyspora</name>
    <dbReference type="NCBI Taxonomy" id="360316"/>
    <lineage>
        <taxon>Bacteria</taxon>
        <taxon>Pseudomonadati</taxon>
        <taxon>Pseudomonadota</taxon>
        <taxon>Gammaproteobacteria</taxon>
        <taxon>Methylococcales</taxon>
        <taxon>Crenotrichaceae</taxon>
        <taxon>Crenothrix</taxon>
    </lineage>
</organism>
<evidence type="ECO:0000256" key="1">
    <source>
        <dbReference type="ARBA" id="ARBA00022649"/>
    </source>
</evidence>
<evidence type="ECO:0000313" key="2">
    <source>
        <dbReference type="EMBL" id="SJM94093.1"/>
    </source>
</evidence>
<sequence>MQNFRECHIKPNLLLIYAKPDSESLVLARLGSHSDLFG</sequence>
<evidence type="ECO:0000313" key="3">
    <source>
        <dbReference type="Proteomes" id="UP000195442"/>
    </source>
</evidence>
<gene>
    <name evidence="2" type="ORF">CRENPOLYSF2_3750001</name>
</gene>
<dbReference type="PANTHER" id="PTHR40588">
    <property type="entry name" value="MRNA INTERFERASE TOXIN YAFQ"/>
    <property type="match status" value="1"/>
</dbReference>
<dbReference type="SUPFAM" id="SSF143011">
    <property type="entry name" value="RelE-like"/>
    <property type="match status" value="1"/>
</dbReference>
<dbReference type="InterPro" id="IPR004386">
    <property type="entry name" value="Toxin_YafQ-like"/>
</dbReference>
<dbReference type="AlphaFoldDB" id="A0A1R4HCY8"/>
<dbReference type="GO" id="GO:0006415">
    <property type="term" value="P:translational termination"/>
    <property type="evidence" value="ECO:0007669"/>
    <property type="project" value="TreeGrafter"/>
</dbReference>
<dbReference type="Gene3D" id="3.30.2310.20">
    <property type="entry name" value="RelE-like"/>
    <property type="match status" value="1"/>
</dbReference>
<dbReference type="PANTHER" id="PTHR40588:SF1">
    <property type="entry name" value="MRNA INTERFERASE TOXIN YAFQ"/>
    <property type="match status" value="1"/>
</dbReference>
<dbReference type="EMBL" id="FUKJ01000307">
    <property type="protein sequence ID" value="SJM94093.1"/>
    <property type="molecule type" value="Genomic_DNA"/>
</dbReference>
<dbReference type="GO" id="GO:0004521">
    <property type="term" value="F:RNA endonuclease activity"/>
    <property type="evidence" value="ECO:0007669"/>
    <property type="project" value="TreeGrafter"/>
</dbReference>
<keyword evidence="3" id="KW-1185">Reference proteome</keyword>
<dbReference type="GO" id="GO:0006402">
    <property type="term" value="P:mRNA catabolic process"/>
    <property type="evidence" value="ECO:0007669"/>
    <property type="project" value="TreeGrafter"/>
</dbReference>
<proteinExistence type="predicted"/>
<name>A0A1R4HCY8_9GAMM</name>
<protein>
    <submittedName>
        <fullName evidence="2">YafQ family addiction module toxin component</fullName>
    </submittedName>
</protein>
<dbReference type="InterPro" id="IPR035093">
    <property type="entry name" value="RelE/ParE_toxin_dom_sf"/>
</dbReference>
<reference evidence="3" key="1">
    <citation type="submission" date="2017-02" db="EMBL/GenBank/DDBJ databases">
        <authorList>
            <person name="Daims H."/>
        </authorList>
    </citation>
    <scope>NUCLEOTIDE SEQUENCE [LARGE SCALE GENOMIC DNA]</scope>
</reference>